<feature type="region of interest" description="Disordered" evidence="8">
    <location>
        <begin position="205"/>
        <end position="227"/>
    </location>
</feature>
<dbReference type="SMART" id="SM00409">
    <property type="entry name" value="IG"/>
    <property type="match status" value="1"/>
</dbReference>
<keyword evidence="9" id="KW-0812">Transmembrane</keyword>
<dbReference type="GO" id="GO:0009617">
    <property type="term" value="P:response to bacterium"/>
    <property type="evidence" value="ECO:0007669"/>
    <property type="project" value="TreeGrafter"/>
</dbReference>
<dbReference type="CDD" id="cd00099">
    <property type="entry name" value="IgV"/>
    <property type="match status" value="1"/>
</dbReference>
<evidence type="ECO:0000313" key="12">
    <source>
        <dbReference type="RefSeq" id="XP_031424529.1"/>
    </source>
</evidence>
<comment type="subcellular location">
    <subcellularLocation>
        <location evidence="1">Cell membrane</location>
    </subcellularLocation>
</comment>
<gene>
    <name evidence="12" type="primary">LOC116220700</name>
</gene>
<reference evidence="12" key="1">
    <citation type="submission" date="2025-08" db="UniProtKB">
        <authorList>
            <consortium name="RefSeq"/>
        </authorList>
    </citation>
    <scope>IDENTIFICATION</scope>
</reference>
<keyword evidence="9" id="KW-1133">Transmembrane helix</keyword>
<dbReference type="PANTHER" id="PTHR19433">
    <property type="entry name" value="T-CELL RECEPTOR ALPHA CHAIN V REGION-RELATED"/>
    <property type="match status" value="1"/>
</dbReference>
<evidence type="ECO:0000256" key="8">
    <source>
        <dbReference type="SAM" id="MobiDB-lite"/>
    </source>
</evidence>
<dbReference type="Gene3D" id="2.60.40.10">
    <property type="entry name" value="Immunoglobulins"/>
    <property type="match status" value="1"/>
</dbReference>
<feature type="compositionally biased region" description="Basic and acidic residues" evidence="8">
    <location>
        <begin position="205"/>
        <end position="219"/>
    </location>
</feature>
<dbReference type="KEGG" id="char:116220700"/>
<dbReference type="Proteomes" id="UP000515152">
    <property type="component" value="Chromosome 6"/>
</dbReference>
<dbReference type="SUPFAM" id="SSF48726">
    <property type="entry name" value="Immunoglobulin"/>
    <property type="match status" value="1"/>
</dbReference>
<dbReference type="GO" id="GO:0002376">
    <property type="term" value="P:immune system process"/>
    <property type="evidence" value="ECO:0007669"/>
    <property type="project" value="UniProtKB-KW"/>
</dbReference>
<evidence type="ECO:0000313" key="11">
    <source>
        <dbReference type="Proteomes" id="UP000515152"/>
    </source>
</evidence>
<evidence type="ECO:0000256" key="4">
    <source>
        <dbReference type="ARBA" id="ARBA00022859"/>
    </source>
</evidence>
<keyword evidence="2" id="KW-1003">Cell membrane</keyword>
<dbReference type="SMART" id="SM00406">
    <property type="entry name" value="IGv"/>
    <property type="match status" value="1"/>
</dbReference>
<evidence type="ECO:0000256" key="3">
    <source>
        <dbReference type="ARBA" id="ARBA00022729"/>
    </source>
</evidence>
<dbReference type="PANTHER" id="PTHR19433:SF133">
    <property type="entry name" value="IMMUNE-TYPE RECEPTOR 5 PRECURSOR-RELATED"/>
    <property type="match status" value="1"/>
</dbReference>
<protein>
    <submittedName>
        <fullName evidence="12">Uncharacterized protein LOC116220700 isoform X1</fullName>
    </submittedName>
</protein>
<evidence type="ECO:0000256" key="1">
    <source>
        <dbReference type="ARBA" id="ARBA00004236"/>
    </source>
</evidence>
<dbReference type="GO" id="GO:0005886">
    <property type="term" value="C:plasma membrane"/>
    <property type="evidence" value="ECO:0007669"/>
    <property type="project" value="UniProtKB-SubCell"/>
</dbReference>
<dbReference type="AlphaFoldDB" id="A0A6P8FFS3"/>
<evidence type="ECO:0000259" key="10">
    <source>
        <dbReference type="PROSITE" id="PS50835"/>
    </source>
</evidence>
<accession>A0A6P8FFS3</accession>
<dbReference type="Pfam" id="PF07686">
    <property type="entry name" value="V-set"/>
    <property type="match status" value="1"/>
</dbReference>
<evidence type="ECO:0000256" key="5">
    <source>
        <dbReference type="ARBA" id="ARBA00023136"/>
    </source>
</evidence>
<evidence type="ECO:0000256" key="7">
    <source>
        <dbReference type="ARBA" id="ARBA00023180"/>
    </source>
</evidence>
<dbReference type="InterPro" id="IPR036179">
    <property type="entry name" value="Ig-like_dom_sf"/>
</dbReference>
<dbReference type="PROSITE" id="PS50835">
    <property type="entry name" value="IG_LIKE"/>
    <property type="match status" value="1"/>
</dbReference>
<keyword evidence="6" id="KW-1015">Disulfide bond</keyword>
<feature type="transmembrane region" description="Helical" evidence="9">
    <location>
        <begin position="173"/>
        <end position="196"/>
    </location>
</feature>
<name>A0A6P8FFS3_CLUHA</name>
<keyword evidence="11" id="KW-1185">Reference proteome</keyword>
<dbReference type="InterPro" id="IPR007110">
    <property type="entry name" value="Ig-like_dom"/>
</dbReference>
<evidence type="ECO:0000256" key="2">
    <source>
        <dbReference type="ARBA" id="ARBA00022475"/>
    </source>
</evidence>
<evidence type="ECO:0000256" key="9">
    <source>
        <dbReference type="SAM" id="Phobius"/>
    </source>
</evidence>
<keyword evidence="4" id="KW-0391">Immunity</keyword>
<dbReference type="OrthoDB" id="6370831at2759"/>
<organism evidence="11 12">
    <name type="scientific">Clupea harengus</name>
    <name type="common">Atlantic herring</name>
    <dbReference type="NCBI Taxonomy" id="7950"/>
    <lineage>
        <taxon>Eukaryota</taxon>
        <taxon>Metazoa</taxon>
        <taxon>Chordata</taxon>
        <taxon>Craniata</taxon>
        <taxon>Vertebrata</taxon>
        <taxon>Euteleostomi</taxon>
        <taxon>Actinopterygii</taxon>
        <taxon>Neopterygii</taxon>
        <taxon>Teleostei</taxon>
        <taxon>Clupei</taxon>
        <taxon>Clupeiformes</taxon>
        <taxon>Clupeoidei</taxon>
        <taxon>Clupeidae</taxon>
        <taxon>Clupea</taxon>
    </lineage>
</organism>
<dbReference type="InterPro" id="IPR013783">
    <property type="entry name" value="Ig-like_fold"/>
</dbReference>
<dbReference type="GeneID" id="116220700"/>
<dbReference type="InterPro" id="IPR013106">
    <property type="entry name" value="Ig_V-set"/>
</dbReference>
<dbReference type="InterPro" id="IPR052051">
    <property type="entry name" value="TCR_complex_component"/>
</dbReference>
<keyword evidence="3" id="KW-0732">Signal</keyword>
<keyword evidence="7" id="KW-0325">Glycoprotein</keyword>
<keyword evidence="5 9" id="KW-0472">Membrane</keyword>
<feature type="region of interest" description="Disordered" evidence="8">
    <location>
        <begin position="243"/>
        <end position="263"/>
    </location>
</feature>
<proteinExistence type="predicted"/>
<evidence type="ECO:0000256" key="6">
    <source>
        <dbReference type="ARBA" id="ARBA00023157"/>
    </source>
</evidence>
<dbReference type="InterPro" id="IPR003599">
    <property type="entry name" value="Ig_sub"/>
</dbReference>
<dbReference type="RefSeq" id="XP_031424529.1">
    <property type="nucleotide sequence ID" value="XM_031568669.1"/>
</dbReference>
<feature type="domain" description="Ig-like" evidence="10">
    <location>
        <begin position="9"/>
        <end position="123"/>
    </location>
</feature>
<sequence>MKLTHMLYPHTFLDKAHDVIQLNRVTEAAPGDSVTLDCFFPVAFKTEPLCWYKQTLGRKPFLVARSSRDTLSWNPLFSEDVQNGRINIKQSDRVFNLTITNVTSSDEATYYCTLTMDKDLTFGNGTFLALKGHSQFNHSFNEDRAFVCAVANCGQMNTEKKTVLNTENAVDPVVYGLVAVLGLCFVLICYLISLIYQDRKHKHDKEVKSQQVHKDRSFRDPSSGQDSEELVNYAALHFSDKKLKRGKKKRDLPQESIYSDVRG</sequence>